<dbReference type="GO" id="GO:0003824">
    <property type="term" value="F:catalytic activity"/>
    <property type="evidence" value="ECO:0007669"/>
    <property type="project" value="InterPro"/>
</dbReference>
<dbReference type="GO" id="GO:0008270">
    <property type="term" value="F:zinc ion binding"/>
    <property type="evidence" value="ECO:0007669"/>
    <property type="project" value="UniProtKB-KW"/>
</dbReference>
<feature type="region of interest" description="Disordered" evidence="2">
    <location>
        <begin position="416"/>
        <end position="442"/>
    </location>
</feature>
<evidence type="ECO:0000313" key="4">
    <source>
        <dbReference type="EMBL" id="ELU01320.1"/>
    </source>
</evidence>
<evidence type="ECO:0000256" key="2">
    <source>
        <dbReference type="SAM" id="MobiDB-lite"/>
    </source>
</evidence>
<keyword evidence="1" id="KW-0863">Zinc-finger</keyword>
<feature type="domain" description="CCHC-type" evidence="3">
    <location>
        <begin position="245"/>
        <end position="260"/>
    </location>
</feature>
<dbReference type="OMA" id="AGRDTHI"/>
<dbReference type="STRING" id="283909.R7U4N0"/>
<dbReference type="EMBL" id="AMQN01009326">
    <property type="status" value="NOT_ANNOTATED_CDS"/>
    <property type="molecule type" value="Genomic_DNA"/>
</dbReference>
<reference evidence="5" key="3">
    <citation type="submission" date="2015-06" db="UniProtKB">
        <authorList>
            <consortium name="EnsemblMetazoa"/>
        </authorList>
    </citation>
    <scope>IDENTIFICATION</scope>
</reference>
<feature type="compositionally biased region" description="Basic and acidic residues" evidence="2">
    <location>
        <begin position="425"/>
        <end position="435"/>
    </location>
</feature>
<name>R7U4N0_CAPTE</name>
<dbReference type="GO" id="GO:0007508">
    <property type="term" value="P:larval heart development"/>
    <property type="evidence" value="ECO:0007669"/>
    <property type="project" value="TreeGrafter"/>
</dbReference>
<keyword evidence="6" id="KW-1185">Reference proteome</keyword>
<reference evidence="4 6" key="2">
    <citation type="journal article" date="2013" name="Nature">
        <title>Insights into bilaterian evolution from three spiralian genomes.</title>
        <authorList>
            <person name="Simakov O."/>
            <person name="Marletaz F."/>
            <person name="Cho S.J."/>
            <person name="Edsinger-Gonzales E."/>
            <person name="Havlak P."/>
            <person name="Hellsten U."/>
            <person name="Kuo D.H."/>
            <person name="Larsson T."/>
            <person name="Lv J."/>
            <person name="Arendt D."/>
            <person name="Savage R."/>
            <person name="Osoegawa K."/>
            <person name="de Jong P."/>
            <person name="Grimwood J."/>
            <person name="Chapman J.A."/>
            <person name="Shapiro H."/>
            <person name="Aerts A."/>
            <person name="Otillar R.P."/>
            <person name="Terry A.Y."/>
            <person name="Boore J.L."/>
            <person name="Grigoriev I.V."/>
            <person name="Lindberg D.R."/>
            <person name="Seaver E.C."/>
            <person name="Weisblat D.A."/>
            <person name="Putnam N.H."/>
            <person name="Rokhsar D.S."/>
        </authorList>
    </citation>
    <scope>NUCLEOTIDE SEQUENCE</scope>
    <source>
        <strain evidence="4 6">I ESC-2004</strain>
    </source>
</reference>
<keyword evidence="1" id="KW-0479">Metal-binding</keyword>
<sequence>MTRQYRPQLDWTPEAILPTRFAAWKSEIEDEVLLFEGEDKPSKYICNFVKVCSGERGKAILREPNAHKEEKDYQVIFKALEQKVKPSNEELSASSKYFYLRQGNATLVDFFKQATEIVEAMNIDKDPKDKTLRNLLMNGLTSREIYRECLKEKADQLSSKRVMEIASNIEARNLMDEDLSDMANQLLPSNALSRKSPSTNSCVNKIHHENSNDFSNSQLSKSLSCGWCGGRKRCRRQECPAKDSKCNKCGKTGHWGKVCRMKNRAGNVKTRVHRIMDSNDHDQSDEDDATSVDFDSLNTFPDPKDPHLRPLWFSDPQKSDIHLIEAEVYSGAGCNTFPLYVYKKIFGAAPMDRPSVIIKAYGDQPVRNLGSKLLMLHIGKRILQYRFQICDVRKNPHHWLASIGGNGLHQLSSSKTANTTVKTYSSREDHHENHQRPGTPPNELNCLYLNARSVKSVTNERNKPVELQHILSTFEVHLVAITETWLTEDVLDSEVLPQNMQCHRKDRSETRQSVRGGGLLLGIDNRLPSKRRPDLECECEILVCEISGLSRVNIAIILVYRPPSSDCATFTSLLDETLCKVSAEYSNICLLGDFNMPNIDWHALDIVSSTADATFIQMTQSHALDQLNTRASNAHGTFLDLLFSNDSTLLCNISHLDDEFNFDEHHRILLFNMLLHIPLLHRQPRRIFNYKRADLTSLCEHLTFI</sequence>
<dbReference type="GO" id="GO:0031012">
    <property type="term" value="C:extracellular matrix"/>
    <property type="evidence" value="ECO:0007669"/>
    <property type="project" value="TreeGrafter"/>
</dbReference>
<evidence type="ECO:0000259" key="3">
    <source>
        <dbReference type="PROSITE" id="PS50158"/>
    </source>
</evidence>
<evidence type="ECO:0000313" key="5">
    <source>
        <dbReference type="EnsemblMetazoa" id="CapteP215870"/>
    </source>
</evidence>
<dbReference type="Pfam" id="PF14529">
    <property type="entry name" value="Exo_endo_phos_2"/>
    <property type="match status" value="1"/>
</dbReference>
<evidence type="ECO:0000256" key="1">
    <source>
        <dbReference type="PROSITE-ProRule" id="PRU00047"/>
    </source>
</evidence>
<dbReference type="EMBL" id="KB305155">
    <property type="protein sequence ID" value="ELU01320.1"/>
    <property type="molecule type" value="Genomic_DNA"/>
</dbReference>
<dbReference type="PANTHER" id="PTHR33395">
    <property type="entry name" value="TRANSCRIPTASE, PUTATIVE-RELATED-RELATED"/>
    <property type="match status" value="1"/>
</dbReference>
<evidence type="ECO:0000313" key="6">
    <source>
        <dbReference type="Proteomes" id="UP000014760"/>
    </source>
</evidence>
<dbReference type="GO" id="GO:0061343">
    <property type="term" value="P:cell adhesion involved in heart morphogenesis"/>
    <property type="evidence" value="ECO:0007669"/>
    <property type="project" value="TreeGrafter"/>
</dbReference>
<dbReference type="InterPro" id="IPR001878">
    <property type="entry name" value="Znf_CCHC"/>
</dbReference>
<keyword evidence="1" id="KW-0862">Zinc</keyword>
<dbReference type="PANTHER" id="PTHR33395:SF22">
    <property type="entry name" value="REVERSE TRANSCRIPTASE DOMAIN-CONTAINING PROTEIN"/>
    <property type="match status" value="1"/>
</dbReference>
<proteinExistence type="predicted"/>
<dbReference type="Gene3D" id="3.60.10.10">
    <property type="entry name" value="Endonuclease/exonuclease/phosphatase"/>
    <property type="match status" value="1"/>
</dbReference>
<accession>R7U4N0</accession>
<protein>
    <recommendedName>
        <fullName evidence="3">CCHC-type domain-containing protein</fullName>
    </recommendedName>
</protein>
<dbReference type="AlphaFoldDB" id="R7U4N0"/>
<dbReference type="PROSITE" id="PS50158">
    <property type="entry name" value="ZF_CCHC"/>
    <property type="match status" value="1"/>
</dbReference>
<dbReference type="HOGENOM" id="CLU_391413_0_0_1"/>
<gene>
    <name evidence="4" type="ORF">CAPTEDRAFT_215870</name>
</gene>
<dbReference type="Proteomes" id="UP000014760">
    <property type="component" value="Unassembled WGS sequence"/>
</dbReference>
<dbReference type="OrthoDB" id="8069600at2759"/>
<dbReference type="GO" id="GO:0003676">
    <property type="term" value="F:nucleic acid binding"/>
    <property type="evidence" value="ECO:0007669"/>
    <property type="project" value="InterPro"/>
</dbReference>
<dbReference type="InterPro" id="IPR005135">
    <property type="entry name" value="Endo/exonuclease/phosphatase"/>
</dbReference>
<dbReference type="EnsemblMetazoa" id="CapteT215870">
    <property type="protein sequence ID" value="CapteP215870"/>
    <property type="gene ID" value="CapteG215870"/>
</dbReference>
<dbReference type="InterPro" id="IPR036691">
    <property type="entry name" value="Endo/exonu/phosph_ase_sf"/>
</dbReference>
<organism evidence="4">
    <name type="scientific">Capitella teleta</name>
    <name type="common">Polychaete worm</name>
    <dbReference type="NCBI Taxonomy" id="283909"/>
    <lineage>
        <taxon>Eukaryota</taxon>
        <taxon>Metazoa</taxon>
        <taxon>Spiralia</taxon>
        <taxon>Lophotrochozoa</taxon>
        <taxon>Annelida</taxon>
        <taxon>Polychaeta</taxon>
        <taxon>Sedentaria</taxon>
        <taxon>Scolecida</taxon>
        <taxon>Capitellidae</taxon>
        <taxon>Capitella</taxon>
    </lineage>
</organism>
<dbReference type="SUPFAM" id="SSF56219">
    <property type="entry name" value="DNase I-like"/>
    <property type="match status" value="1"/>
</dbReference>
<reference evidence="6" key="1">
    <citation type="submission" date="2012-12" db="EMBL/GenBank/DDBJ databases">
        <authorList>
            <person name="Hellsten U."/>
            <person name="Grimwood J."/>
            <person name="Chapman J.A."/>
            <person name="Shapiro H."/>
            <person name="Aerts A."/>
            <person name="Otillar R.P."/>
            <person name="Terry A.Y."/>
            <person name="Boore J.L."/>
            <person name="Simakov O."/>
            <person name="Marletaz F."/>
            <person name="Cho S.-J."/>
            <person name="Edsinger-Gonzales E."/>
            <person name="Havlak P."/>
            <person name="Kuo D.-H."/>
            <person name="Larsson T."/>
            <person name="Lv J."/>
            <person name="Arendt D."/>
            <person name="Savage R."/>
            <person name="Osoegawa K."/>
            <person name="de Jong P."/>
            <person name="Lindberg D.R."/>
            <person name="Seaver E.C."/>
            <person name="Weisblat D.A."/>
            <person name="Putnam N.H."/>
            <person name="Grigoriev I.V."/>
            <person name="Rokhsar D.S."/>
        </authorList>
    </citation>
    <scope>NUCLEOTIDE SEQUENCE</scope>
    <source>
        <strain evidence="6">I ESC-2004</strain>
    </source>
</reference>